<evidence type="ECO:0000256" key="2">
    <source>
        <dbReference type="ARBA" id="ARBA00022722"/>
    </source>
</evidence>
<dbReference type="GO" id="GO:0004526">
    <property type="term" value="F:ribonuclease P activity"/>
    <property type="evidence" value="ECO:0007669"/>
    <property type="project" value="UniProtKB-UniRule"/>
</dbReference>
<dbReference type="Proteomes" id="UP000216024">
    <property type="component" value="Unassembled WGS sequence"/>
</dbReference>
<keyword evidence="3 6" id="KW-0255">Endonuclease</keyword>
<protein>
    <recommendedName>
        <fullName evidence="6 7">Ribonuclease P protein component</fullName>
        <shortName evidence="6">RNase P protein</shortName>
        <shortName evidence="6">RNaseP protein</shortName>
        <ecNumber evidence="6 7">3.1.26.5</ecNumber>
    </recommendedName>
    <alternativeName>
        <fullName evidence="6">Protein C5</fullName>
    </alternativeName>
</protein>
<dbReference type="GO" id="GO:0000049">
    <property type="term" value="F:tRNA binding"/>
    <property type="evidence" value="ECO:0007669"/>
    <property type="project" value="UniProtKB-UniRule"/>
</dbReference>
<gene>
    <name evidence="6" type="primary">rnpA</name>
    <name evidence="8" type="ORF">CCE28_15095</name>
</gene>
<evidence type="ECO:0000313" key="8">
    <source>
        <dbReference type="EMBL" id="PAB58435.1"/>
    </source>
</evidence>
<keyword evidence="5 6" id="KW-0694">RNA-binding</keyword>
<dbReference type="InterPro" id="IPR000100">
    <property type="entry name" value="RNase_P"/>
</dbReference>
<evidence type="ECO:0000256" key="3">
    <source>
        <dbReference type="ARBA" id="ARBA00022759"/>
    </source>
</evidence>
<evidence type="ECO:0000256" key="4">
    <source>
        <dbReference type="ARBA" id="ARBA00022801"/>
    </source>
</evidence>
<keyword evidence="2 6" id="KW-0540">Nuclease</keyword>
<dbReference type="Gene3D" id="3.30.230.10">
    <property type="match status" value="1"/>
</dbReference>
<comment type="function">
    <text evidence="6">RNaseP catalyzes the removal of the 5'-leader sequence from pre-tRNA to produce the mature 5'-terminus. It can also cleave other RNA substrates such as 4.5S RNA. The protein component plays an auxiliary but essential role in vivo by binding to the 5'-leader sequence and broadening the substrate specificity of the ribozyme.</text>
</comment>
<comment type="subunit">
    <text evidence="6">Consists of a catalytic RNA component (M1 or rnpB) and a protein subunit.</text>
</comment>
<dbReference type="GO" id="GO:0001682">
    <property type="term" value="P:tRNA 5'-leader removal"/>
    <property type="evidence" value="ECO:0007669"/>
    <property type="project" value="UniProtKB-UniRule"/>
</dbReference>
<reference evidence="8 9" key="1">
    <citation type="submission" date="2017-06" db="EMBL/GenBank/DDBJ databases">
        <title>Draft genome sequence of anaerobic fermentative bacterium Anaeromicrobium sediminis DY2726D isolated from West Pacific Ocean sediments.</title>
        <authorList>
            <person name="Zeng X."/>
        </authorList>
    </citation>
    <scope>NUCLEOTIDE SEQUENCE [LARGE SCALE GENOMIC DNA]</scope>
    <source>
        <strain evidence="8 9">DY2726D</strain>
    </source>
</reference>
<keyword evidence="1 6" id="KW-0819">tRNA processing</keyword>
<dbReference type="InterPro" id="IPR020568">
    <property type="entry name" value="Ribosomal_Su5_D2-typ_SF"/>
</dbReference>
<evidence type="ECO:0000256" key="1">
    <source>
        <dbReference type="ARBA" id="ARBA00022694"/>
    </source>
</evidence>
<organism evidence="8 9">
    <name type="scientific">Anaeromicrobium sediminis</name>
    <dbReference type="NCBI Taxonomy" id="1478221"/>
    <lineage>
        <taxon>Bacteria</taxon>
        <taxon>Bacillati</taxon>
        <taxon>Bacillota</taxon>
        <taxon>Clostridia</taxon>
        <taxon>Peptostreptococcales</taxon>
        <taxon>Thermotaleaceae</taxon>
        <taxon>Anaeromicrobium</taxon>
    </lineage>
</organism>
<name>A0A267MHT3_9FIRM</name>
<evidence type="ECO:0000256" key="6">
    <source>
        <dbReference type="HAMAP-Rule" id="MF_00227"/>
    </source>
</evidence>
<dbReference type="EC" id="3.1.26.5" evidence="6 7"/>
<dbReference type="OrthoDB" id="9810867at2"/>
<keyword evidence="9" id="KW-1185">Reference proteome</keyword>
<evidence type="ECO:0000256" key="5">
    <source>
        <dbReference type="ARBA" id="ARBA00022884"/>
    </source>
</evidence>
<dbReference type="PANTHER" id="PTHR33992">
    <property type="entry name" value="RIBONUCLEASE P PROTEIN COMPONENT"/>
    <property type="match status" value="1"/>
</dbReference>
<sequence length="111" mass="12921">MKETLRLRDKKVFGRIYKKGSSLANKYLVLFFMKNDLDVNRVGFIASKKVGKSTVRNRARRLMKESFRKFEIQLEKGYDIVIIARKNIVDVSGNDVDKAMKHALKKSKLLK</sequence>
<dbReference type="InterPro" id="IPR014721">
    <property type="entry name" value="Ribsml_uS5_D2-typ_fold_subgr"/>
</dbReference>
<comment type="catalytic activity">
    <reaction evidence="6">
        <text>Endonucleolytic cleavage of RNA, removing 5'-extranucleotides from tRNA precursor.</text>
        <dbReference type="EC" id="3.1.26.5"/>
    </reaction>
</comment>
<dbReference type="Pfam" id="PF00825">
    <property type="entry name" value="Ribonuclease_P"/>
    <property type="match status" value="1"/>
</dbReference>
<dbReference type="GO" id="GO:0030677">
    <property type="term" value="C:ribonuclease P complex"/>
    <property type="evidence" value="ECO:0007669"/>
    <property type="project" value="TreeGrafter"/>
</dbReference>
<keyword evidence="4 6" id="KW-0378">Hydrolase</keyword>
<dbReference type="HAMAP" id="MF_00227">
    <property type="entry name" value="RNase_P"/>
    <property type="match status" value="1"/>
</dbReference>
<comment type="caution">
    <text evidence="8">The sequence shown here is derived from an EMBL/GenBank/DDBJ whole genome shotgun (WGS) entry which is preliminary data.</text>
</comment>
<evidence type="ECO:0000256" key="7">
    <source>
        <dbReference type="NCBIfam" id="TIGR00188"/>
    </source>
</evidence>
<accession>A0A267MHT3</accession>
<dbReference type="SUPFAM" id="SSF54211">
    <property type="entry name" value="Ribosomal protein S5 domain 2-like"/>
    <property type="match status" value="1"/>
</dbReference>
<dbReference type="RefSeq" id="WP_095134565.1">
    <property type="nucleotide sequence ID" value="NZ_NIBG01000015.1"/>
</dbReference>
<comment type="similarity">
    <text evidence="6">Belongs to the RnpA family.</text>
</comment>
<proteinExistence type="inferred from homology"/>
<dbReference type="NCBIfam" id="TIGR00188">
    <property type="entry name" value="rnpA"/>
    <property type="match status" value="1"/>
</dbReference>
<dbReference type="PANTHER" id="PTHR33992:SF1">
    <property type="entry name" value="RIBONUCLEASE P PROTEIN COMPONENT"/>
    <property type="match status" value="1"/>
</dbReference>
<dbReference type="EMBL" id="NIBG01000015">
    <property type="protein sequence ID" value="PAB58435.1"/>
    <property type="molecule type" value="Genomic_DNA"/>
</dbReference>
<dbReference type="GO" id="GO:0042781">
    <property type="term" value="F:3'-tRNA processing endoribonuclease activity"/>
    <property type="evidence" value="ECO:0007669"/>
    <property type="project" value="TreeGrafter"/>
</dbReference>
<dbReference type="AlphaFoldDB" id="A0A267MHT3"/>
<evidence type="ECO:0000313" key="9">
    <source>
        <dbReference type="Proteomes" id="UP000216024"/>
    </source>
</evidence>